<organism evidence="6 7">
    <name type="scientific">Geranomyces variabilis</name>
    <dbReference type="NCBI Taxonomy" id="109894"/>
    <lineage>
        <taxon>Eukaryota</taxon>
        <taxon>Fungi</taxon>
        <taxon>Fungi incertae sedis</taxon>
        <taxon>Chytridiomycota</taxon>
        <taxon>Chytridiomycota incertae sedis</taxon>
        <taxon>Chytridiomycetes</taxon>
        <taxon>Spizellomycetales</taxon>
        <taxon>Powellomycetaceae</taxon>
        <taxon>Geranomyces</taxon>
    </lineage>
</organism>
<evidence type="ECO:0000313" key="7">
    <source>
        <dbReference type="Proteomes" id="UP001212152"/>
    </source>
</evidence>
<dbReference type="GO" id="GO:0005739">
    <property type="term" value="C:mitochondrion"/>
    <property type="evidence" value="ECO:0007669"/>
    <property type="project" value="UniProtKB-SubCell"/>
</dbReference>
<feature type="domain" description="Small ribosomal subunit protein mS41 SAM" evidence="5">
    <location>
        <begin position="89"/>
        <end position="145"/>
    </location>
</feature>
<protein>
    <recommendedName>
        <fullName evidence="4">Small ribosomal subunit protein mS41</fullName>
    </recommendedName>
</protein>
<comment type="subcellular location">
    <subcellularLocation>
        <location evidence="1">Mitochondrion</location>
    </subcellularLocation>
</comment>
<comment type="caution">
    <text evidence="6">The sequence shown here is derived from an EMBL/GenBank/DDBJ whole genome shotgun (WGS) entry which is preliminary data.</text>
</comment>
<name>A0AAD5TQI1_9FUNG</name>
<evidence type="ECO:0000256" key="4">
    <source>
        <dbReference type="ARBA" id="ARBA00035129"/>
    </source>
</evidence>
<comment type="similarity">
    <text evidence="2">Belongs to the mitochondrion-specific ribosomal protein mS41 family.</text>
</comment>
<evidence type="ECO:0000256" key="1">
    <source>
        <dbReference type="ARBA" id="ARBA00004173"/>
    </source>
</evidence>
<sequence length="178" mass="20255">MASRHTLIRLQTAAVTLLHSQPSPSCVATFSRPLFARDFSASSAVSRQLKIKSMSAPTANWELTAHHIELSRPEKAISVPAPRGPYNDPKSFLTAIGRSCETYADKFKDWDHLFKASTREMETDLGVKCGHRKYILGWREWFRRGVDPYEVKVAKRQQRYLKAKAEVKLARLQRQGLA</sequence>
<dbReference type="Proteomes" id="UP001212152">
    <property type="component" value="Unassembled WGS sequence"/>
</dbReference>
<gene>
    <name evidence="6" type="ORF">HDU87_005034</name>
</gene>
<dbReference type="InterPro" id="IPR019083">
    <property type="entry name" value="SAM_Ribosomal_mS41"/>
</dbReference>
<dbReference type="Pfam" id="PF09597">
    <property type="entry name" value="SAM_Ribosomal_mS41"/>
    <property type="match status" value="1"/>
</dbReference>
<dbReference type="AlphaFoldDB" id="A0AAD5TQI1"/>
<dbReference type="PANTHER" id="PTHR28235:SF1">
    <property type="entry name" value="SMALL RIBOSOMAL SUBUNIT PROTEIN MS41"/>
    <property type="match status" value="1"/>
</dbReference>
<keyword evidence="7" id="KW-1185">Reference proteome</keyword>
<evidence type="ECO:0000256" key="3">
    <source>
        <dbReference type="ARBA" id="ARBA00023128"/>
    </source>
</evidence>
<proteinExistence type="inferred from homology"/>
<dbReference type="PANTHER" id="PTHR28235">
    <property type="entry name" value="PROTEIN FYV4, MITOCHONDRIAL"/>
    <property type="match status" value="1"/>
</dbReference>
<accession>A0AAD5TQI1</accession>
<dbReference type="InterPro" id="IPR039603">
    <property type="entry name" value="Ribosomal_mS41"/>
</dbReference>
<evidence type="ECO:0000256" key="2">
    <source>
        <dbReference type="ARBA" id="ARBA00010492"/>
    </source>
</evidence>
<evidence type="ECO:0000313" key="6">
    <source>
        <dbReference type="EMBL" id="KAJ3184188.1"/>
    </source>
</evidence>
<keyword evidence="3" id="KW-0496">Mitochondrion</keyword>
<reference evidence="6" key="1">
    <citation type="submission" date="2020-05" db="EMBL/GenBank/DDBJ databases">
        <title>Phylogenomic resolution of chytrid fungi.</title>
        <authorList>
            <person name="Stajich J.E."/>
            <person name="Amses K."/>
            <person name="Simmons R."/>
            <person name="Seto K."/>
            <person name="Myers J."/>
            <person name="Bonds A."/>
            <person name="Quandt C.A."/>
            <person name="Barry K."/>
            <person name="Liu P."/>
            <person name="Grigoriev I."/>
            <person name="Longcore J.E."/>
            <person name="James T.Y."/>
        </authorList>
    </citation>
    <scope>NUCLEOTIDE SEQUENCE</scope>
    <source>
        <strain evidence="6">JEL0379</strain>
    </source>
</reference>
<dbReference type="SMART" id="SM01238">
    <property type="entry name" value="IGR"/>
    <property type="match status" value="1"/>
</dbReference>
<dbReference type="EMBL" id="JADGJQ010000004">
    <property type="protein sequence ID" value="KAJ3184188.1"/>
    <property type="molecule type" value="Genomic_DNA"/>
</dbReference>
<evidence type="ECO:0000259" key="5">
    <source>
        <dbReference type="SMART" id="SM01238"/>
    </source>
</evidence>